<dbReference type="CDD" id="cd00542">
    <property type="entry name" value="Ntn_PVA"/>
    <property type="match status" value="1"/>
</dbReference>
<dbReference type="Pfam" id="PF02275">
    <property type="entry name" value="CBAH"/>
    <property type="match status" value="1"/>
</dbReference>
<sequence>MCTAIAVQTPQREVYFGRTMDFSYPLDPELYFIPKGYEWRNLLNTHKIRNQYSFMGIGQDISRVFFADGVNEMGFAAAVLYFPDYAAYDPIAAPDSKGISVAAIELVGFLLGLCASVDHAASLLRTIRIVGVEDSITHSIAPLHWILTDKSGKCMVAEKTASGLHLMDNPMGVLSNSPDLPWHLTNLRNFMNVTSVQTPEKEWDSVSLTPFGQGGGTFGLPGDFTPPSRFVRAAWMKSHTPIPENKQEAVNTCFHIMNSVTIPKGAVMTSRGTPDYTQYTAFMNLSTQEYFFRTYDNSRVTAARLPAATGRDSRAVSLGRINKPSVFDRREV</sequence>
<evidence type="ECO:0000313" key="5">
    <source>
        <dbReference type="Proteomes" id="UP000095651"/>
    </source>
</evidence>
<dbReference type="GO" id="GO:0016787">
    <property type="term" value="F:hydrolase activity"/>
    <property type="evidence" value="ECO:0007669"/>
    <property type="project" value="UniProtKB-KW"/>
</dbReference>
<evidence type="ECO:0000256" key="1">
    <source>
        <dbReference type="ARBA" id="ARBA00006625"/>
    </source>
</evidence>
<keyword evidence="2" id="KW-0378">Hydrolase</keyword>
<dbReference type="RefSeq" id="WP_055653215.1">
    <property type="nucleotide sequence ID" value="NZ_CABIXC010000002.1"/>
</dbReference>
<dbReference type="Gene3D" id="3.60.60.10">
    <property type="entry name" value="Penicillin V Acylase, Chain A"/>
    <property type="match status" value="1"/>
</dbReference>
<accession>A0A173ZD58</accession>
<organism evidence="4 5">
    <name type="scientific">Hungatella hathewayi</name>
    <dbReference type="NCBI Taxonomy" id="154046"/>
    <lineage>
        <taxon>Bacteria</taxon>
        <taxon>Bacillati</taxon>
        <taxon>Bacillota</taxon>
        <taxon>Clostridia</taxon>
        <taxon>Lachnospirales</taxon>
        <taxon>Lachnospiraceae</taxon>
        <taxon>Hungatella</taxon>
    </lineage>
</organism>
<dbReference type="SUPFAM" id="SSF56235">
    <property type="entry name" value="N-terminal nucleophile aminohydrolases (Ntn hydrolases)"/>
    <property type="match status" value="1"/>
</dbReference>
<gene>
    <name evidence="4" type="primary">yxeI</name>
    <name evidence="4" type="ORF">ERS852407_00941</name>
</gene>
<name>A0A173ZD58_9FIRM</name>
<evidence type="ECO:0000256" key="2">
    <source>
        <dbReference type="ARBA" id="ARBA00022801"/>
    </source>
</evidence>
<dbReference type="InterPro" id="IPR052193">
    <property type="entry name" value="Peptidase_C59"/>
</dbReference>
<dbReference type="Proteomes" id="UP000095651">
    <property type="component" value="Unassembled WGS sequence"/>
</dbReference>
<dbReference type="InterPro" id="IPR029055">
    <property type="entry name" value="Ntn_hydrolases_N"/>
</dbReference>
<dbReference type="PANTHER" id="PTHR35527:SF2">
    <property type="entry name" value="HYDROLASE"/>
    <property type="match status" value="1"/>
</dbReference>
<dbReference type="InterPro" id="IPR029132">
    <property type="entry name" value="CBAH/NAAA_C"/>
</dbReference>
<dbReference type="AlphaFoldDB" id="A0A173ZD58"/>
<proteinExistence type="inferred from homology"/>
<evidence type="ECO:0000313" key="4">
    <source>
        <dbReference type="EMBL" id="CUN73138.1"/>
    </source>
</evidence>
<evidence type="ECO:0000259" key="3">
    <source>
        <dbReference type="Pfam" id="PF02275"/>
    </source>
</evidence>
<comment type="similarity">
    <text evidence="1">Belongs to the peptidase C59 family.</text>
</comment>
<reference evidence="4 5" key="1">
    <citation type="submission" date="2015-09" db="EMBL/GenBank/DDBJ databases">
        <authorList>
            <consortium name="Pathogen Informatics"/>
        </authorList>
    </citation>
    <scope>NUCLEOTIDE SEQUENCE [LARGE SCALE GENOMIC DNA]</scope>
    <source>
        <strain evidence="4 5">2789STDY5608850</strain>
    </source>
</reference>
<protein>
    <submittedName>
        <fullName evidence="4">Penicillin amidase</fullName>
    </submittedName>
</protein>
<dbReference type="PANTHER" id="PTHR35527">
    <property type="entry name" value="CHOLOYLGLYCINE HYDROLASE"/>
    <property type="match status" value="1"/>
</dbReference>
<dbReference type="EMBL" id="CYZE01000002">
    <property type="protein sequence ID" value="CUN73138.1"/>
    <property type="molecule type" value="Genomic_DNA"/>
</dbReference>
<feature type="domain" description="Choloylglycine hydrolase/NAAA C-terminal" evidence="3">
    <location>
        <begin position="2"/>
        <end position="305"/>
    </location>
</feature>